<protein>
    <submittedName>
        <fullName evidence="8">Phosphoribosylamine--glycine ligase</fullName>
        <ecNumber evidence="8">6.3.4.13</ecNumber>
    </submittedName>
</protein>
<dbReference type="EMBL" id="DRNB01000063">
    <property type="protein sequence ID" value="HHJ63631.1"/>
    <property type="molecule type" value="Genomic_DNA"/>
</dbReference>
<gene>
    <name evidence="8" type="ORF">ENJ61_01860</name>
</gene>
<dbReference type="GO" id="GO:0004637">
    <property type="term" value="F:phosphoribosylamine-glycine ligase activity"/>
    <property type="evidence" value="ECO:0007669"/>
    <property type="project" value="UniProtKB-EC"/>
</dbReference>
<evidence type="ECO:0000259" key="7">
    <source>
        <dbReference type="Pfam" id="PF02844"/>
    </source>
</evidence>
<keyword evidence="3" id="KW-0547">Nucleotide-binding</keyword>
<organism evidence="8">
    <name type="scientific">Aquifex aeolicus</name>
    <dbReference type="NCBI Taxonomy" id="63363"/>
    <lineage>
        <taxon>Bacteria</taxon>
        <taxon>Pseudomonadati</taxon>
        <taxon>Aquificota</taxon>
        <taxon>Aquificia</taxon>
        <taxon>Aquificales</taxon>
        <taxon>Aquificaceae</taxon>
        <taxon>Aquifex</taxon>
    </lineage>
</organism>
<accession>A0A7C5L511</accession>
<evidence type="ECO:0000313" key="8">
    <source>
        <dbReference type="EMBL" id="HHJ63631.1"/>
    </source>
</evidence>
<evidence type="ECO:0000256" key="4">
    <source>
        <dbReference type="ARBA" id="ARBA00022755"/>
    </source>
</evidence>
<dbReference type="GO" id="GO:0046872">
    <property type="term" value="F:metal ion binding"/>
    <property type="evidence" value="ECO:0007669"/>
    <property type="project" value="UniProtKB-KW"/>
</dbReference>
<keyword evidence="5" id="KW-0067">ATP-binding</keyword>
<dbReference type="GO" id="GO:0006164">
    <property type="term" value="P:purine nucleotide biosynthetic process"/>
    <property type="evidence" value="ECO:0007669"/>
    <property type="project" value="UniProtKB-KW"/>
</dbReference>
<dbReference type="InterPro" id="IPR016185">
    <property type="entry name" value="PreATP-grasp_dom_sf"/>
</dbReference>
<keyword evidence="2" id="KW-0479">Metal-binding</keyword>
<dbReference type="PANTHER" id="PTHR43472:SF1">
    <property type="entry name" value="PHOSPHORIBOSYLAMINE--GLYCINE LIGASE, CHLOROPLASTIC"/>
    <property type="match status" value="1"/>
</dbReference>
<reference evidence="8" key="1">
    <citation type="journal article" date="2020" name="mSystems">
        <title>Genome- and Community-Level Interaction Insights into Carbon Utilization and Element Cycling Functions of Hydrothermarchaeota in Hydrothermal Sediment.</title>
        <authorList>
            <person name="Zhou Z."/>
            <person name="Liu Y."/>
            <person name="Xu W."/>
            <person name="Pan J."/>
            <person name="Luo Z.H."/>
            <person name="Li M."/>
        </authorList>
    </citation>
    <scope>NUCLEOTIDE SEQUENCE [LARGE SCALE GENOMIC DNA]</scope>
    <source>
        <strain evidence="8">HyVt-501</strain>
    </source>
</reference>
<feature type="domain" description="Phosphoribosylglycinamide synthetase N-terminal" evidence="7">
    <location>
        <begin position="1"/>
        <end position="100"/>
    </location>
</feature>
<dbReference type="SUPFAM" id="SSF56059">
    <property type="entry name" value="Glutathione synthetase ATP-binding domain-like"/>
    <property type="match status" value="1"/>
</dbReference>
<evidence type="ECO:0000256" key="1">
    <source>
        <dbReference type="ARBA" id="ARBA00022598"/>
    </source>
</evidence>
<keyword evidence="1 8" id="KW-0436">Ligase</keyword>
<dbReference type="SUPFAM" id="SSF52440">
    <property type="entry name" value="PreATP-grasp domain"/>
    <property type="match status" value="1"/>
</dbReference>
<dbReference type="GO" id="GO:0005524">
    <property type="term" value="F:ATP binding"/>
    <property type="evidence" value="ECO:0007669"/>
    <property type="project" value="UniProtKB-KW"/>
</dbReference>
<dbReference type="GO" id="GO:0009113">
    <property type="term" value="P:purine nucleobase biosynthetic process"/>
    <property type="evidence" value="ECO:0007669"/>
    <property type="project" value="InterPro"/>
</dbReference>
<dbReference type="Gene3D" id="3.40.50.20">
    <property type="match status" value="1"/>
</dbReference>
<dbReference type="InterPro" id="IPR020562">
    <property type="entry name" value="PRibGlycinamide_synth_N"/>
</dbReference>
<dbReference type="Pfam" id="PF02844">
    <property type="entry name" value="GARS_N"/>
    <property type="match status" value="1"/>
</dbReference>
<dbReference type="FunFam" id="3.40.50.20:FF:000006">
    <property type="entry name" value="Phosphoribosylamine--glycine ligase, chloroplastic"/>
    <property type="match status" value="1"/>
</dbReference>
<comment type="caution">
    <text evidence="8">The sequence shown here is derived from an EMBL/GenBank/DDBJ whole genome shotgun (WGS) entry which is preliminary data.</text>
</comment>
<dbReference type="AlphaFoldDB" id="A0A7C5L511"/>
<keyword evidence="4" id="KW-0658">Purine biosynthesis</keyword>
<dbReference type="InterPro" id="IPR000115">
    <property type="entry name" value="PRibGlycinamide_synth"/>
</dbReference>
<dbReference type="EC" id="6.3.4.13" evidence="8"/>
<proteinExistence type="predicted"/>
<evidence type="ECO:0000256" key="6">
    <source>
        <dbReference type="ARBA" id="ARBA00023211"/>
    </source>
</evidence>
<sequence>MKVLVVGNGGREHALVWKISQSSLVSEIYCARGNAGIWRLAKKVDISPTDTVRLADFAQERGIDLTVVGPEAPLVEGIVDEFERRNLRIFGPSKRASRLEGSKAFAKAFMKRYGIPTAEYVVFEDYSRARR</sequence>
<evidence type="ECO:0000256" key="5">
    <source>
        <dbReference type="ARBA" id="ARBA00022840"/>
    </source>
</evidence>
<evidence type="ECO:0000256" key="2">
    <source>
        <dbReference type="ARBA" id="ARBA00022723"/>
    </source>
</evidence>
<feature type="non-terminal residue" evidence="8">
    <location>
        <position position="131"/>
    </location>
</feature>
<keyword evidence="6" id="KW-0464">Manganese</keyword>
<dbReference type="Proteomes" id="UP000885792">
    <property type="component" value="Unassembled WGS sequence"/>
</dbReference>
<evidence type="ECO:0000256" key="3">
    <source>
        <dbReference type="ARBA" id="ARBA00022741"/>
    </source>
</evidence>
<name>A0A7C5L511_AQUAO</name>
<dbReference type="PANTHER" id="PTHR43472">
    <property type="entry name" value="PHOSPHORIBOSYLAMINE--GLYCINE LIGASE"/>
    <property type="match status" value="1"/>
</dbReference>